<keyword evidence="2" id="KW-1185">Reference proteome</keyword>
<reference evidence="1 2" key="1">
    <citation type="submission" date="2016-10" db="EMBL/GenBank/DDBJ databases">
        <title>Genome sequence of the ascomycete fungus Penicillium subrubescens.</title>
        <authorList>
            <person name="De Vries R.P."/>
            <person name="Peng M."/>
            <person name="Dilokpimol A."/>
            <person name="Hilden K."/>
            <person name="Makela M.R."/>
            <person name="Grigoriev I."/>
            <person name="Riley R."/>
            <person name="Granchi Z."/>
        </authorList>
    </citation>
    <scope>NUCLEOTIDE SEQUENCE [LARGE SCALE GENOMIC DNA]</scope>
    <source>
        <strain evidence="1 2">CBS 132785</strain>
    </source>
</reference>
<dbReference type="Proteomes" id="UP000186955">
    <property type="component" value="Unassembled WGS sequence"/>
</dbReference>
<evidence type="ECO:0000313" key="2">
    <source>
        <dbReference type="Proteomes" id="UP000186955"/>
    </source>
</evidence>
<comment type="caution">
    <text evidence="1">The sequence shown here is derived from an EMBL/GenBank/DDBJ whole genome shotgun (WGS) entry which is preliminary data.</text>
</comment>
<dbReference type="EMBL" id="MNBE01000702">
    <property type="protein sequence ID" value="OKO95643.1"/>
    <property type="molecule type" value="Genomic_DNA"/>
</dbReference>
<gene>
    <name evidence="1" type="ORF">PENSUB_11155</name>
</gene>
<proteinExistence type="predicted"/>
<organism evidence="1 2">
    <name type="scientific">Penicillium subrubescens</name>
    <dbReference type="NCBI Taxonomy" id="1316194"/>
    <lineage>
        <taxon>Eukaryota</taxon>
        <taxon>Fungi</taxon>
        <taxon>Dikarya</taxon>
        <taxon>Ascomycota</taxon>
        <taxon>Pezizomycotina</taxon>
        <taxon>Eurotiomycetes</taxon>
        <taxon>Eurotiomycetidae</taxon>
        <taxon>Eurotiales</taxon>
        <taxon>Aspergillaceae</taxon>
        <taxon>Penicillium</taxon>
    </lineage>
</organism>
<accession>A0A1Q5T5Y4</accession>
<protein>
    <submittedName>
        <fullName evidence="1">Uncharacterized protein</fullName>
    </submittedName>
</protein>
<sequence>MSTQEASDSTVSFGQIYAILNLDWMPLLINAVAETTEGKLGSTTIFNKMMPFIARAVALLPSSRPSLSTAGN</sequence>
<dbReference type="AlphaFoldDB" id="A0A1Q5T5Y4"/>
<evidence type="ECO:0000313" key="1">
    <source>
        <dbReference type="EMBL" id="OKO95643.1"/>
    </source>
</evidence>
<name>A0A1Q5T5Y4_9EURO</name>